<accession>A0ABS7C9F6</accession>
<keyword evidence="1" id="KW-0812">Transmembrane</keyword>
<dbReference type="RefSeq" id="WP_210038125.1">
    <property type="nucleotide sequence ID" value="NZ_JBHLVU010000022.1"/>
</dbReference>
<keyword evidence="1" id="KW-1133">Transmembrane helix</keyword>
<evidence type="ECO:0000313" key="3">
    <source>
        <dbReference type="Proteomes" id="UP001519887"/>
    </source>
</evidence>
<evidence type="ECO:0008006" key="4">
    <source>
        <dbReference type="Google" id="ProtNLM"/>
    </source>
</evidence>
<sequence length="104" mass="11336">MKISRVLRFISAILEACLGIPIIGGIFVISMSYSPLIFMFVLHLVTLFFCFRERSGKIGSIVGIVTSLIAWIPIVGMIMHIISAIILLISAVGDRSSNNAGNRI</sequence>
<gene>
    <name evidence="2" type="ORF">K0U00_26325</name>
</gene>
<evidence type="ECO:0000256" key="1">
    <source>
        <dbReference type="SAM" id="Phobius"/>
    </source>
</evidence>
<evidence type="ECO:0000313" key="2">
    <source>
        <dbReference type="EMBL" id="MBW7457564.1"/>
    </source>
</evidence>
<keyword evidence="3" id="KW-1185">Reference proteome</keyword>
<comment type="caution">
    <text evidence="2">The sequence shown here is derived from an EMBL/GenBank/DDBJ whole genome shotgun (WGS) entry which is preliminary data.</text>
</comment>
<reference evidence="2 3" key="1">
    <citation type="submission" date="2021-07" db="EMBL/GenBank/DDBJ databases">
        <title>Paenibacillus radiodurans sp. nov., isolated from the southeastern edge of Tengger Desert.</title>
        <authorList>
            <person name="Zhang G."/>
        </authorList>
    </citation>
    <scope>NUCLEOTIDE SEQUENCE [LARGE SCALE GENOMIC DNA]</scope>
    <source>
        <strain evidence="2 3">CCM 7311</strain>
    </source>
</reference>
<feature type="transmembrane region" description="Helical" evidence="1">
    <location>
        <begin position="7"/>
        <end position="27"/>
    </location>
</feature>
<name>A0ABS7C9F6_9BACL</name>
<dbReference type="EMBL" id="JAHZIK010000890">
    <property type="protein sequence ID" value="MBW7457564.1"/>
    <property type="molecule type" value="Genomic_DNA"/>
</dbReference>
<proteinExistence type="predicted"/>
<keyword evidence="1" id="KW-0472">Membrane</keyword>
<protein>
    <recommendedName>
        <fullName evidence="4">DUF4190 domain-containing protein</fullName>
    </recommendedName>
</protein>
<dbReference type="Proteomes" id="UP001519887">
    <property type="component" value="Unassembled WGS sequence"/>
</dbReference>
<feature type="transmembrane region" description="Helical" evidence="1">
    <location>
        <begin position="33"/>
        <end position="51"/>
    </location>
</feature>
<organism evidence="2 3">
    <name type="scientific">Paenibacillus sepulcri</name>
    <dbReference type="NCBI Taxonomy" id="359917"/>
    <lineage>
        <taxon>Bacteria</taxon>
        <taxon>Bacillati</taxon>
        <taxon>Bacillota</taxon>
        <taxon>Bacilli</taxon>
        <taxon>Bacillales</taxon>
        <taxon>Paenibacillaceae</taxon>
        <taxon>Paenibacillus</taxon>
    </lineage>
</organism>
<feature type="transmembrane region" description="Helical" evidence="1">
    <location>
        <begin position="63"/>
        <end position="89"/>
    </location>
</feature>